<comment type="caution">
    <text evidence="10">The sequence shown here is derived from an EMBL/GenBank/DDBJ whole genome shotgun (WGS) entry which is preliminary data.</text>
</comment>
<evidence type="ECO:0000256" key="6">
    <source>
        <dbReference type="ARBA" id="ARBA00022692"/>
    </source>
</evidence>
<keyword evidence="4 10" id="KW-0762">Sugar transport</keyword>
<accession>A0A940PCJ6</accession>
<dbReference type="RefSeq" id="WP_209529361.1">
    <property type="nucleotide sequence ID" value="NZ_JAEEGA010000009.1"/>
</dbReference>
<keyword evidence="11" id="KW-1185">Reference proteome</keyword>
<keyword evidence="8 9" id="KW-0472">Membrane</keyword>
<evidence type="ECO:0000256" key="5">
    <source>
        <dbReference type="ARBA" id="ARBA00022683"/>
    </source>
</evidence>
<gene>
    <name evidence="10" type="ORF">I6N95_14920</name>
</gene>
<evidence type="ECO:0000256" key="8">
    <source>
        <dbReference type="ARBA" id="ARBA00023136"/>
    </source>
</evidence>
<dbReference type="Pfam" id="PF03609">
    <property type="entry name" value="EII-Sor"/>
    <property type="match status" value="1"/>
</dbReference>
<sequence>MLLSAIIVGIIAVFSSWKPSHLLTRTWDYPIVTGTLVALAMGDPVNGMQAAAYINLAYLGWITAGGTMPGNLPVAAVFGTAMTILSGADPSLAVGFAVPFSLFGILTNQLTMSLNALWVHKAEEFLDKGNITGMRLMNFVPSGILNTLVVGIPAFVLVYFGAEPMQNLLNMIPDSFVEALQVVGALMPALGIAMLLSFMGKKKIMPFYFLGFLLTVYLKFDVMAITGLAAVMGVVFYNTGFLDIKPKSKGA</sequence>
<reference evidence="10" key="1">
    <citation type="submission" date="2020-12" db="EMBL/GenBank/DDBJ databases">
        <title>Vagococcus allomyrinae sp. nov. and Enterococcus lavae sp. nov., isolated from the larvae of Allomyrina dichotoma.</title>
        <authorList>
            <person name="Lee S.D."/>
        </authorList>
    </citation>
    <scope>NUCLEOTIDE SEQUENCE</scope>
    <source>
        <strain evidence="10">BWB3-3</strain>
    </source>
</reference>
<evidence type="ECO:0000256" key="3">
    <source>
        <dbReference type="ARBA" id="ARBA00022475"/>
    </source>
</evidence>
<feature type="transmembrane region" description="Helical" evidence="9">
    <location>
        <begin position="94"/>
        <end position="118"/>
    </location>
</feature>
<evidence type="ECO:0000256" key="4">
    <source>
        <dbReference type="ARBA" id="ARBA00022597"/>
    </source>
</evidence>
<proteinExistence type="predicted"/>
<evidence type="ECO:0000313" key="11">
    <source>
        <dbReference type="Proteomes" id="UP000674938"/>
    </source>
</evidence>
<feature type="transmembrane region" description="Helical" evidence="9">
    <location>
        <begin position="207"/>
        <end position="237"/>
    </location>
</feature>
<keyword evidence="7 9" id="KW-1133">Transmembrane helix</keyword>
<organism evidence="10 11">
    <name type="scientific">Vagococcus allomyrinae</name>
    <dbReference type="NCBI Taxonomy" id="2794353"/>
    <lineage>
        <taxon>Bacteria</taxon>
        <taxon>Bacillati</taxon>
        <taxon>Bacillota</taxon>
        <taxon>Bacilli</taxon>
        <taxon>Lactobacillales</taxon>
        <taxon>Enterococcaceae</taxon>
        <taxon>Vagococcus</taxon>
    </lineage>
</organism>
<dbReference type="AlphaFoldDB" id="A0A940PCJ6"/>
<dbReference type="Proteomes" id="UP000674938">
    <property type="component" value="Unassembled WGS sequence"/>
</dbReference>
<dbReference type="PANTHER" id="PTHR32502:SF8">
    <property type="entry name" value="N-ACETYLGALACTOSAMINE PERMEASE IIC COMPONENT 1"/>
    <property type="match status" value="1"/>
</dbReference>
<feature type="transmembrane region" description="Helical" evidence="9">
    <location>
        <begin position="180"/>
        <end position="200"/>
    </location>
</feature>
<dbReference type="PROSITE" id="PS51106">
    <property type="entry name" value="PTS_EIIC_TYPE_4"/>
    <property type="match status" value="1"/>
</dbReference>
<dbReference type="PANTHER" id="PTHR32502">
    <property type="entry name" value="N-ACETYLGALACTOSAMINE PERMEASE II COMPONENT-RELATED"/>
    <property type="match status" value="1"/>
</dbReference>
<comment type="subcellular location">
    <subcellularLocation>
        <location evidence="1">Cell membrane</location>
        <topology evidence="1">Multi-pass membrane protein</topology>
    </subcellularLocation>
</comment>
<evidence type="ECO:0000256" key="1">
    <source>
        <dbReference type="ARBA" id="ARBA00004651"/>
    </source>
</evidence>
<dbReference type="EMBL" id="JAEEGA010000009">
    <property type="protein sequence ID" value="MBP1042310.1"/>
    <property type="molecule type" value="Genomic_DNA"/>
</dbReference>
<evidence type="ECO:0000313" key="10">
    <source>
        <dbReference type="EMBL" id="MBP1042310.1"/>
    </source>
</evidence>
<protein>
    <submittedName>
        <fullName evidence="10">PTS sugar transporter subunit IIC</fullName>
    </submittedName>
</protein>
<keyword evidence="2" id="KW-0813">Transport</keyword>
<dbReference type="InterPro" id="IPR004700">
    <property type="entry name" value="PTS_IIC_man"/>
</dbReference>
<keyword evidence="5" id="KW-0598">Phosphotransferase system</keyword>
<keyword evidence="6 9" id="KW-0812">Transmembrane</keyword>
<name>A0A940PCJ6_9ENTE</name>
<dbReference type="GO" id="GO:0005886">
    <property type="term" value="C:plasma membrane"/>
    <property type="evidence" value="ECO:0007669"/>
    <property type="project" value="UniProtKB-SubCell"/>
</dbReference>
<evidence type="ECO:0000256" key="2">
    <source>
        <dbReference type="ARBA" id="ARBA00022448"/>
    </source>
</evidence>
<evidence type="ECO:0000256" key="7">
    <source>
        <dbReference type="ARBA" id="ARBA00022989"/>
    </source>
</evidence>
<keyword evidence="3" id="KW-1003">Cell membrane</keyword>
<evidence type="ECO:0000256" key="9">
    <source>
        <dbReference type="SAM" id="Phobius"/>
    </source>
</evidence>
<dbReference type="GO" id="GO:0009401">
    <property type="term" value="P:phosphoenolpyruvate-dependent sugar phosphotransferase system"/>
    <property type="evidence" value="ECO:0007669"/>
    <property type="project" value="UniProtKB-KW"/>
</dbReference>
<dbReference type="InterPro" id="IPR050303">
    <property type="entry name" value="GatZ_KbaZ_carbometab"/>
</dbReference>
<feature type="transmembrane region" description="Helical" evidence="9">
    <location>
        <begin position="139"/>
        <end position="160"/>
    </location>
</feature>